<evidence type="ECO:0000256" key="4">
    <source>
        <dbReference type="ARBA" id="ARBA00044511"/>
    </source>
</evidence>
<protein>
    <submittedName>
        <fullName evidence="6">Uncharacterized protein</fullName>
    </submittedName>
</protein>
<evidence type="ECO:0000256" key="5">
    <source>
        <dbReference type="SAM" id="MobiDB-lite"/>
    </source>
</evidence>
<dbReference type="AlphaFoldDB" id="A0A8H8CJV0"/>
<dbReference type="EMBL" id="JAFIQS010000007">
    <property type="protein sequence ID" value="KAG5167660.1"/>
    <property type="molecule type" value="Genomic_DNA"/>
</dbReference>
<feature type="compositionally biased region" description="Polar residues" evidence="5">
    <location>
        <begin position="492"/>
        <end position="507"/>
    </location>
</feature>
<proteinExistence type="inferred from homology"/>
<dbReference type="Gene3D" id="1.25.40.10">
    <property type="entry name" value="Tetratricopeptide repeat domain"/>
    <property type="match status" value="1"/>
</dbReference>
<evidence type="ECO:0000313" key="6">
    <source>
        <dbReference type="EMBL" id="KAG5167660.1"/>
    </source>
</evidence>
<sequence length="816" mass="90990">MSMASSSAFKEFMDQRIPEAMSLKPYTMPSNIEVATAGSASASAEKVTLSIQELGKRVMALDEAIEADKMAAQPFFYQEEELMAFYEDVLAIPDSEVNDQASREAEEKAIGELRAQEDLVIIDQLEKRLCPPEGEPAMLPSHMRILRRAKDIVSRVEAARRRADPNASSQPLVPMGVLSAREYEALVRACIKEKDWTTAEVALEVAKTSGLPITEEVLTSILSLCMSARKALIADRLLSDFLTGPPTEVQRDLHVRTHLLSTNIRDIPESALTLLHEYENRNIPAPMKTYTCVIASLLSRSSSLARAHAWDLFSHMRYVAHPDPDAELYTLMIEACAFPVSVAYSSEPEKALDLWTEMTSDHNISPTIASYNAVILACARSGDKSYVSEAFRLARRMLDSHRDARGFSAFRPDYKTFCALLEGCKRIGDLAKARWILAEMARRRTGDEPNSVDVKIGHEAMSHIFHTYASYKPPIVRSRIPSVATDEVSEVDTAQRSPPTASSSSNEEAQHIVDNVVNATEALTELHESMDGEGYIAKEDEPPSSSVFLRTPPQTSEEVIQEVQFLLEAIIQDRKSSSSLLEEGSPSAVPFSKPFQYVTITPRLISSYLSVYYAHAPLAKAREVFNTIFDRVGIECSPLSCVDALERCAKARRGPEREIASTFSDDVWAKWLPFEDASSNGRKGLPARLIERANIARIRLLALIGDISRSMAQLRIFAAKYPPEGIKTPPPKLSWQSTRTALVGKRPLVRMTPVVEVPDDTVPPLLTFRNIDVLHQRLIYEDRVSDIAYLTWLCKSYEWGLRIRRDKAHKSKAADA</sequence>
<evidence type="ECO:0000256" key="1">
    <source>
        <dbReference type="ARBA" id="ARBA00006192"/>
    </source>
</evidence>
<dbReference type="PANTHER" id="PTHR47936:SF1">
    <property type="entry name" value="PENTATRICOPEPTIDE REPEAT-CONTAINING PROTEIN GUN1, CHLOROPLASTIC"/>
    <property type="match status" value="1"/>
</dbReference>
<dbReference type="InterPro" id="IPR002885">
    <property type="entry name" value="PPR_rpt"/>
</dbReference>
<accession>A0A8H8CJV0</accession>
<comment type="caution">
    <text evidence="6">The sequence shown here is derived from an EMBL/GenBank/DDBJ whole genome shotgun (WGS) entry which is preliminary data.</text>
</comment>
<reference evidence="6" key="1">
    <citation type="submission" date="2021-02" db="EMBL/GenBank/DDBJ databases">
        <title>Psilocybe cubensis genome.</title>
        <authorList>
            <person name="Mckernan K.J."/>
            <person name="Crawford S."/>
            <person name="Trippe A."/>
            <person name="Kane L.T."/>
            <person name="Mclaughlin S."/>
        </authorList>
    </citation>
    <scope>NUCLEOTIDE SEQUENCE [LARGE SCALE GENOMIC DNA]</scope>
    <source>
        <strain evidence="6">MGC-MH-2018</strain>
    </source>
</reference>
<gene>
    <name evidence="6" type="ORF">JR316_008012</name>
</gene>
<name>A0A8H8CJV0_PSICU</name>
<dbReference type="PANTHER" id="PTHR47936">
    <property type="entry name" value="PPR_LONG DOMAIN-CONTAINING PROTEIN"/>
    <property type="match status" value="1"/>
</dbReference>
<comment type="subunit">
    <text evidence="4">Binds to mitochondrial small subunit 15S rRNA.</text>
</comment>
<dbReference type="Pfam" id="PF01535">
    <property type="entry name" value="PPR"/>
    <property type="match status" value="1"/>
</dbReference>
<evidence type="ECO:0000256" key="2">
    <source>
        <dbReference type="ARBA" id="ARBA00022737"/>
    </source>
</evidence>
<comment type="similarity">
    <text evidence="1">Belongs to the CCM1 family.</text>
</comment>
<evidence type="ECO:0000256" key="3">
    <source>
        <dbReference type="ARBA" id="ARBA00044493"/>
    </source>
</evidence>
<feature type="region of interest" description="Disordered" evidence="5">
    <location>
        <begin position="486"/>
        <end position="510"/>
    </location>
</feature>
<keyword evidence="2" id="KW-0677">Repeat</keyword>
<dbReference type="InterPro" id="IPR011990">
    <property type="entry name" value="TPR-like_helical_dom_sf"/>
</dbReference>
<organism evidence="6">
    <name type="scientific">Psilocybe cubensis</name>
    <name type="common">Psychedelic mushroom</name>
    <name type="synonym">Stropharia cubensis</name>
    <dbReference type="NCBI Taxonomy" id="181762"/>
    <lineage>
        <taxon>Eukaryota</taxon>
        <taxon>Fungi</taxon>
        <taxon>Dikarya</taxon>
        <taxon>Basidiomycota</taxon>
        <taxon>Agaricomycotina</taxon>
        <taxon>Agaricomycetes</taxon>
        <taxon>Agaricomycetidae</taxon>
        <taxon>Agaricales</taxon>
        <taxon>Agaricineae</taxon>
        <taxon>Strophariaceae</taxon>
        <taxon>Psilocybe</taxon>
    </lineage>
</organism>
<comment type="function">
    <text evidence="3">Regulates mitochondrial small subunit maturation by controlling 15S rRNA 5'-end processing. Localizes to the 5' precursor of the 15S rRNA in a position that is subsequently occupied by mS47 in the mature yeast mtSSU. Uses structure and sequence-specific RNA recognition, binding to a single-stranded region of the precursor and specifically recognizing bases -6 to -1. The exchange of Ccm1 for mS47 is coupled to the irreversible removal of precursor rRNA that is accompanied by conformational changes of the mitoribosomal proteins uS5m and mS26. These conformational changes signal completion of 5'-end rRNA processing through protection of the mature 5'-end of the 15S rRNA and stabilization of mS47. The removal of the 5' precursor together with the dissociation of Ccm1 may be catalyzed by the 5'-3' exoribonuclease Pet127. Involved in the specific removal of group I introns in mitochondrial encoded transcripts.</text>
</comment>